<dbReference type="PANTHER" id="PTHR45458">
    <property type="entry name" value="SHORT-CHAIN DEHYDROGENASE/REDUCTASE SDR"/>
    <property type="match status" value="1"/>
</dbReference>
<sequence>MPTILITGASRGIGRRLAELYSAGGWEVISACRNPAGCDPVGEPLALDVGDAGSIAAAAKALSGRSIDVLWNNAGIYIDKGQALKDLRAEDWLESFRINTIAPIMLCRALLENVAASGLRKLAFTTSKMGSVALNSGGAYEYRSSKAALNMAVSSLAQELAPRGIRTVVLHPGWVRTDMGGAGADIDTTQSAAGMKSVVDGLAAGQTGQFFNYDGKELPW</sequence>
<gene>
    <name evidence="2" type="ORF">HH303_19250</name>
</gene>
<comment type="similarity">
    <text evidence="1">Belongs to the short-chain dehydrogenases/reductases (SDR) family.</text>
</comment>
<dbReference type="Gene3D" id="3.40.50.720">
    <property type="entry name" value="NAD(P)-binding Rossmann-like Domain"/>
    <property type="match status" value="1"/>
</dbReference>
<dbReference type="Pfam" id="PF00106">
    <property type="entry name" value="adh_short"/>
    <property type="match status" value="1"/>
</dbReference>
<dbReference type="PRINTS" id="PR00080">
    <property type="entry name" value="SDRFAMILY"/>
</dbReference>
<comment type="caution">
    <text evidence="2">The sequence shown here is derived from an EMBL/GenBank/DDBJ whole genome shotgun (WGS) entry which is preliminary data.</text>
</comment>
<dbReference type="PRINTS" id="PR00081">
    <property type="entry name" value="GDHRDH"/>
</dbReference>
<dbReference type="EMBL" id="JABBNT010000007">
    <property type="protein sequence ID" value="NMM46636.1"/>
    <property type="molecule type" value="Genomic_DNA"/>
</dbReference>
<dbReference type="CDD" id="cd05325">
    <property type="entry name" value="carb_red_sniffer_like_SDR_c"/>
    <property type="match status" value="1"/>
</dbReference>
<dbReference type="InterPro" id="IPR052184">
    <property type="entry name" value="SDR_enzymes"/>
</dbReference>
<accession>A0A7Y0E589</accession>
<dbReference type="InterPro" id="IPR036291">
    <property type="entry name" value="NAD(P)-bd_dom_sf"/>
</dbReference>
<dbReference type="RefSeq" id="WP_169627032.1">
    <property type="nucleotide sequence ID" value="NZ_JABBNT010000007.1"/>
</dbReference>
<dbReference type="AlphaFoldDB" id="A0A7Y0E589"/>
<proteinExistence type="inferred from homology"/>
<reference evidence="2 3" key="1">
    <citation type="submission" date="2020-04" db="EMBL/GenBank/DDBJ databases">
        <title>Rhodospirillaceae bacterium KN72 isolated from deep sea.</title>
        <authorList>
            <person name="Zhang D.-C."/>
        </authorList>
    </citation>
    <scope>NUCLEOTIDE SEQUENCE [LARGE SCALE GENOMIC DNA]</scope>
    <source>
        <strain evidence="2 3">KN72</strain>
    </source>
</reference>
<protein>
    <submittedName>
        <fullName evidence="2">SDR family oxidoreductase</fullName>
    </submittedName>
</protein>
<dbReference type="Proteomes" id="UP000539372">
    <property type="component" value="Unassembled WGS sequence"/>
</dbReference>
<evidence type="ECO:0000313" key="2">
    <source>
        <dbReference type="EMBL" id="NMM46636.1"/>
    </source>
</evidence>
<evidence type="ECO:0000313" key="3">
    <source>
        <dbReference type="Proteomes" id="UP000539372"/>
    </source>
</evidence>
<dbReference type="SUPFAM" id="SSF51735">
    <property type="entry name" value="NAD(P)-binding Rossmann-fold domains"/>
    <property type="match status" value="1"/>
</dbReference>
<dbReference type="PANTHER" id="PTHR45458:SF1">
    <property type="entry name" value="SHORT CHAIN DEHYDROGENASE"/>
    <property type="match status" value="1"/>
</dbReference>
<evidence type="ECO:0000256" key="1">
    <source>
        <dbReference type="RuleBase" id="RU000363"/>
    </source>
</evidence>
<organism evidence="2 3">
    <name type="scientific">Pacificispira spongiicola</name>
    <dbReference type="NCBI Taxonomy" id="2729598"/>
    <lineage>
        <taxon>Bacteria</taxon>
        <taxon>Pseudomonadati</taxon>
        <taxon>Pseudomonadota</taxon>
        <taxon>Alphaproteobacteria</taxon>
        <taxon>Rhodospirillales</taxon>
        <taxon>Rhodospirillaceae</taxon>
        <taxon>Pacificispira</taxon>
    </lineage>
</organism>
<dbReference type="InterPro" id="IPR002347">
    <property type="entry name" value="SDR_fam"/>
</dbReference>
<dbReference type="GO" id="GO:0016616">
    <property type="term" value="F:oxidoreductase activity, acting on the CH-OH group of donors, NAD or NADP as acceptor"/>
    <property type="evidence" value="ECO:0007669"/>
    <property type="project" value="TreeGrafter"/>
</dbReference>
<keyword evidence="3" id="KW-1185">Reference proteome</keyword>
<name>A0A7Y0E589_9PROT</name>